<keyword evidence="2" id="KW-0028">Amino-acid biosynthesis</keyword>
<dbReference type="GO" id="GO:0004735">
    <property type="term" value="F:pyrroline-5-carboxylate reductase activity"/>
    <property type="evidence" value="ECO:0007669"/>
    <property type="project" value="UniProtKB-UniRule"/>
</dbReference>
<proteinExistence type="inferred from homology"/>
<comment type="catalytic activity">
    <reaction evidence="2">
        <text>L-proline + NADP(+) = (S)-1-pyrroline-5-carboxylate + NADPH + 2 H(+)</text>
        <dbReference type="Rhea" id="RHEA:14109"/>
        <dbReference type="ChEBI" id="CHEBI:15378"/>
        <dbReference type="ChEBI" id="CHEBI:17388"/>
        <dbReference type="ChEBI" id="CHEBI:57783"/>
        <dbReference type="ChEBI" id="CHEBI:58349"/>
        <dbReference type="ChEBI" id="CHEBI:60039"/>
        <dbReference type="EC" id="1.5.1.2"/>
    </reaction>
</comment>
<dbReference type="SUPFAM" id="SSF48179">
    <property type="entry name" value="6-phosphogluconate dehydrogenase C-terminal domain-like"/>
    <property type="match status" value="1"/>
</dbReference>
<dbReference type="EMBL" id="CP011388">
    <property type="protein sequence ID" value="ANE47272.1"/>
    <property type="molecule type" value="Genomic_DNA"/>
</dbReference>
<organism evidence="6 7">
    <name type="scientific">Paenibacillus swuensis</name>
    <dbReference type="NCBI Taxonomy" id="1178515"/>
    <lineage>
        <taxon>Bacteria</taxon>
        <taxon>Bacillati</taxon>
        <taxon>Bacillota</taxon>
        <taxon>Bacilli</taxon>
        <taxon>Bacillales</taxon>
        <taxon>Paenibacillaceae</taxon>
        <taxon>Paenibacillus</taxon>
    </lineage>
</organism>
<keyword evidence="7" id="KW-1185">Reference proteome</keyword>
<dbReference type="InterPro" id="IPR028939">
    <property type="entry name" value="P5C_Rdtase_cat_N"/>
</dbReference>
<feature type="binding site" evidence="3">
    <location>
        <begin position="6"/>
        <end position="11"/>
    </location>
    <ligand>
        <name>NADP(+)</name>
        <dbReference type="ChEBI" id="CHEBI:58349"/>
    </ligand>
</feature>
<evidence type="ECO:0000256" key="3">
    <source>
        <dbReference type="PIRSR" id="PIRSR000193-1"/>
    </source>
</evidence>
<dbReference type="PANTHER" id="PTHR11645">
    <property type="entry name" value="PYRROLINE-5-CARBOXYLATE REDUCTASE"/>
    <property type="match status" value="1"/>
</dbReference>
<feature type="binding site" evidence="3">
    <location>
        <position position="56"/>
    </location>
    <ligand>
        <name>NADPH</name>
        <dbReference type="ChEBI" id="CHEBI:57783"/>
    </ligand>
</feature>
<dbReference type="RefSeq" id="WP_068607652.1">
    <property type="nucleotide sequence ID" value="NZ_CP011388.1"/>
</dbReference>
<reference evidence="6 7" key="1">
    <citation type="submission" date="2015-01" db="EMBL/GenBank/DDBJ databases">
        <title>Paenibacillus swuensis/DY6/whole genome sequencing.</title>
        <authorList>
            <person name="Kim M.K."/>
            <person name="Srinivasan S."/>
            <person name="Lee J.-J."/>
        </authorList>
    </citation>
    <scope>NUCLEOTIDE SEQUENCE [LARGE SCALE GENOMIC DNA]</scope>
    <source>
        <strain evidence="6 7">DY6</strain>
    </source>
</reference>
<dbReference type="Gene3D" id="3.40.50.720">
    <property type="entry name" value="NAD(P)-binding Rossmann-like Domain"/>
    <property type="match status" value="1"/>
</dbReference>
<keyword evidence="2 3" id="KW-0521">NADP</keyword>
<dbReference type="InterPro" id="IPR008927">
    <property type="entry name" value="6-PGluconate_DH-like_C_sf"/>
</dbReference>
<dbReference type="Gene3D" id="1.10.3730.10">
    <property type="entry name" value="ProC C-terminal domain-like"/>
    <property type="match status" value="1"/>
</dbReference>
<dbReference type="InterPro" id="IPR000304">
    <property type="entry name" value="Pyrroline-COOH_reductase"/>
</dbReference>
<dbReference type="GO" id="GO:0005737">
    <property type="term" value="C:cytoplasm"/>
    <property type="evidence" value="ECO:0007669"/>
    <property type="project" value="UniProtKB-SubCell"/>
</dbReference>
<evidence type="ECO:0000256" key="2">
    <source>
        <dbReference type="HAMAP-Rule" id="MF_01925"/>
    </source>
</evidence>
<comment type="function">
    <text evidence="2">Catalyzes the reduction of 1-pyrroline-5-carboxylate (PCA) to L-proline.</text>
</comment>
<comment type="catalytic activity">
    <reaction evidence="2">
        <text>L-proline + NAD(+) = (S)-1-pyrroline-5-carboxylate + NADH + 2 H(+)</text>
        <dbReference type="Rhea" id="RHEA:14105"/>
        <dbReference type="ChEBI" id="CHEBI:15378"/>
        <dbReference type="ChEBI" id="CHEBI:17388"/>
        <dbReference type="ChEBI" id="CHEBI:57540"/>
        <dbReference type="ChEBI" id="CHEBI:57945"/>
        <dbReference type="ChEBI" id="CHEBI:60039"/>
        <dbReference type="EC" id="1.5.1.2"/>
    </reaction>
</comment>
<dbReference type="PANTHER" id="PTHR11645:SF51">
    <property type="entry name" value="COME OPERON PROTEIN 4"/>
    <property type="match status" value="1"/>
</dbReference>
<dbReference type="Proteomes" id="UP000076927">
    <property type="component" value="Chromosome"/>
</dbReference>
<evidence type="ECO:0000313" key="6">
    <source>
        <dbReference type="EMBL" id="ANE47272.1"/>
    </source>
</evidence>
<evidence type="ECO:0000259" key="4">
    <source>
        <dbReference type="Pfam" id="PF03807"/>
    </source>
</evidence>
<gene>
    <name evidence="2" type="primary">proC</name>
    <name evidence="6" type="ORF">SY83_14460</name>
</gene>
<comment type="pathway">
    <text evidence="2">Amino-acid biosynthesis; L-proline biosynthesis; L-proline from L-glutamate 5-semialdehyde: step 1/1.</text>
</comment>
<dbReference type="SUPFAM" id="SSF51735">
    <property type="entry name" value="NAD(P)-binding Rossmann-fold domains"/>
    <property type="match status" value="1"/>
</dbReference>
<dbReference type="OrthoDB" id="9805754at2"/>
<dbReference type="GO" id="GO:0055129">
    <property type="term" value="P:L-proline biosynthetic process"/>
    <property type="evidence" value="ECO:0007669"/>
    <property type="project" value="UniProtKB-UniRule"/>
</dbReference>
<accession>A0A172TJX2</accession>
<keyword evidence="2" id="KW-0641">Proline biosynthesis</keyword>
<dbReference type="PIRSF" id="PIRSF000193">
    <property type="entry name" value="Pyrrol-5-carb_rd"/>
    <property type="match status" value="1"/>
</dbReference>
<protein>
    <recommendedName>
        <fullName evidence="2">Pyrroline-5-carboxylate reductase</fullName>
        <shortName evidence="2">P5C reductase</shortName>
        <shortName evidence="2">P5CR</shortName>
        <ecNumber evidence="2">1.5.1.2</ecNumber>
    </recommendedName>
    <alternativeName>
        <fullName evidence="2">PCA reductase</fullName>
    </alternativeName>
</protein>
<dbReference type="HAMAP" id="MF_01925">
    <property type="entry name" value="P5C_reductase"/>
    <property type="match status" value="1"/>
</dbReference>
<keyword evidence="2" id="KW-0560">Oxidoreductase</keyword>
<dbReference type="InterPro" id="IPR036291">
    <property type="entry name" value="NAD(P)-bd_dom_sf"/>
</dbReference>
<dbReference type="Pfam" id="PF14748">
    <property type="entry name" value="P5CR_dimer"/>
    <property type="match status" value="1"/>
</dbReference>
<dbReference type="UniPathway" id="UPA00098">
    <property type="reaction ID" value="UER00361"/>
</dbReference>
<dbReference type="NCBIfam" id="NF005814">
    <property type="entry name" value="PRK07680.1"/>
    <property type="match status" value="1"/>
</dbReference>
<evidence type="ECO:0000313" key="7">
    <source>
        <dbReference type="Proteomes" id="UP000076927"/>
    </source>
</evidence>
<evidence type="ECO:0000259" key="5">
    <source>
        <dbReference type="Pfam" id="PF14748"/>
    </source>
</evidence>
<feature type="domain" description="Pyrroline-5-carboxylate reductase catalytic N-terminal" evidence="4">
    <location>
        <begin position="2"/>
        <end position="97"/>
    </location>
</feature>
<feature type="domain" description="Pyrroline-5-carboxylate reductase dimerisation" evidence="5">
    <location>
        <begin position="161"/>
        <end position="261"/>
    </location>
</feature>
<comment type="similarity">
    <text evidence="1 2">Belongs to the pyrroline-5-carboxylate reductase family.</text>
</comment>
<comment type="subcellular location">
    <subcellularLocation>
        <location evidence="2">Cytoplasm</location>
    </subcellularLocation>
</comment>
<dbReference type="Pfam" id="PF03807">
    <property type="entry name" value="F420_oxidored"/>
    <property type="match status" value="1"/>
</dbReference>
<dbReference type="EC" id="1.5.1.2" evidence="2"/>
<dbReference type="InterPro" id="IPR029036">
    <property type="entry name" value="P5CR_dimer"/>
</dbReference>
<keyword evidence="2" id="KW-0963">Cytoplasm</keyword>
<dbReference type="AlphaFoldDB" id="A0A172TJX2"/>
<dbReference type="PATRIC" id="fig|1178515.4.peg.2903"/>
<sequence>MRIGFIGTGSMGSILIESFIQSGAVLPQKIVAANRTFVKAQTLATKYPGLQAVHNNTTVAMTADIVFLCVKPKEFRKVIEEIKDDLKPEQLLVSITSPVQIRQLEAEVPSKVSKIIPSITNYVCSGATLCIHGARVMPEEQLLLENLLEHVSMPIRIEEEFTRVSSDLSSCGPAFLAFFVQKFVDAAVEETGIPHEEATRLASEMVLGTGKLLTVGGFTPETLQKRVSVPGGITEEALRLLSVRLHGVFNELIETTHKKYYEDVEQVEAQFYVQKVD</sequence>
<dbReference type="KEGG" id="pswu:SY83_14460"/>
<name>A0A172TJX2_9BACL</name>
<dbReference type="STRING" id="1178515.SY83_14460"/>
<evidence type="ECO:0000256" key="1">
    <source>
        <dbReference type="ARBA" id="ARBA00005525"/>
    </source>
</evidence>